<keyword evidence="3" id="KW-1185">Reference proteome</keyword>
<feature type="compositionally biased region" description="Acidic residues" evidence="1">
    <location>
        <begin position="56"/>
        <end position="69"/>
    </location>
</feature>
<organism evidence="2 3">
    <name type="scientific">Lipomyces starkeyi NRRL Y-11557</name>
    <dbReference type="NCBI Taxonomy" id="675824"/>
    <lineage>
        <taxon>Eukaryota</taxon>
        <taxon>Fungi</taxon>
        <taxon>Dikarya</taxon>
        <taxon>Ascomycota</taxon>
        <taxon>Saccharomycotina</taxon>
        <taxon>Lipomycetes</taxon>
        <taxon>Lipomycetales</taxon>
        <taxon>Lipomycetaceae</taxon>
        <taxon>Lipomyces</taxon>
    </lineage>
</organism>
<reference evidence="2 3" key="1">
    <citation type="journal article" date="2016" name="Proc. Natl. Acad. Sci. U.S.A.">
        <title>Comparative genomics of biotechnologically important yeasts.</title>
        <authorList>
            <person name="Riley R."/>
            <person name="Haridas S."/>
            <person name="Wolfe K.H."/>
            <person name="Lopes M.R."/>
            <person name="Hittinger C.T."/>
            <person name="Goeker M."/>
            <person name="Salamov A.A."/>
            <person name="Wisecaver J.H."/>
            <person name="Long T.M."/>
            <person name="Calvey C.H."/>
            <person name="Aerts A.L."/>
            <person name="Barry K.W."/>
            <person name="Choi C."/>
            <person name="Clum A."/>
            <person name="Coughlan A.Y."/>
            <person name="Deshpande S."/>
            <person name="Douglass A.P."/>
            <person name="Hanson S.J."/>
            <person name="Klenk H.-P."/>
            <person name="LaButti K.M."/>
            <person name="Lapidus A."/>
            <person name="Lindquist E.A."/>
            <person name="Lipzen A.M."/>
            <person name="Meier-Kolthoff J.P."/>
            <person name="Ohm R.A."/>
            <person name="Otillar R.P."/>
            <person name="Pangilinan J.L."/>
            <person name="Peng Y."/>
            <person name="Rokas A."/>
            <person name="Rosa C.A."/>
            <person name="Scheuner C."/>
            <person name="Sibirny A.A."/>
            <person name="Slot J.C."/>
            <person name="Stielow J.B."/>
            <person name="Sun H."/>
            <person name="Kurtzman C.P."/>
            <person name="Blackwell M."/>
            <person name="Grigoriev I.V."/>
            <person name="Jeffries T.W."/>
        </authorList>
    </citation>
    <scope>NUCLEOTIDE SEQUENCE [LARGE SCALE GENOMIC DNA]</scope>
    <source>
        <strain evidence="2 3">NRRL Y-11557</strain>
    </source>
</reference>
<feature type="region of interest" description="Disordered" evidence="1">
    <location>
        <begin position="261"/>
        <end position="293"/>
    </location>
</feature>
<feature type="compositionally biased region" description="Polar residues" evidence="1">
    <location>
        <begin position="173"/>
        <end position="182"/>
    </location>
</feature>
<feature type="compositionally biased region" description="Low complexity" evidence="1">
    <location>
        <begin position="19"/>
        <end position="30"/>
    </location>
</feature>
<gene>
    <name evidence="2" type="ORF">LIPSTDRAFT_105761</name>
</gene>
<accession>A0A1E3Q5B2</accession>
<dbReference type="Proteomes" id="UP000094385">
    <property type="component" value="Unassembled WGS sequence"/>
</dbReference>
<evidence type="ECO:0000313" key="3">
    <source>
        <dbReference type="Proteomes" id="UP000094385"/>
    </source>
</evidence>
<dbReference type="OrthoDB" id="5374569at2759"/>
<evidence type="ECO:0000313" key="2">
    <source>
        <dbReference type="EMBL" id="ODQ72177.1"/>
    </source>
</evidence>
<proteinExistence type="predicted"/>
<feature type="region of interest" description="Disordered" evidence="1">
    <location>
        <begin position="154"/>
        <end position="185"/>
    </location>
</feature>
<evidence type="ECO:0000256" key="1">
    <source>
        <dbReference type="SAM" id="MobiDB-lite"/>
    </source>
</evidence>
<feature type="compositionally biased region" description="Basic and acidic residues" evidence="1">
    <location>
        <begin position="71"/>
        <end position="84"/>
    </location>
</feature>
<feature type="region of interest" description="Disordered" evidence="1">
    <location>
        <begin position="1"/>
        <end position="120"/>
    </location>
</feature>
<name>A0A1E3Q5B2_LIPST</name>
<dbReference type="AlphaFoldDB" id="A0A1E3Q5B2"/>
<protein>
    <submittedName>
        <fullName evidence="2">Uncharacterized protein</fullName>
    </submittedName>
</protein>
<dbReference type="EMBL" id="KV454296">
    <property type="protein sequence ID" value="ODQ72177.1"/>
    <property type="molecule type" value="Genomic_DNA"/>
</dbReference>
<feature type="region of interest" description="Disordered" evidence="1">
    <location>
        <begin position="205"/>
        <end position="243"/>
    </location>
</feature>
<sequence length="388" mass="43624">MCASSGRRLPWEIDDAESSKSTATTKPSAPRSRRQKSAADATPPRKKKRQKAASASDDEFQEQDPDQDQSETIRRARRDIRNTNDIKNASDGNDIDNGAVAQSADYEEENLLSTGSARWIEMERGDEKYRMVEDEFFDVAREYAASLHAAELADLKSPAPRPASSQQPYETPLTPSSNSTLLVPSDFGADRASKLALLMTSPIKQPADLDAHLKSPTTIRRGPAKYQLNSTSDAMKERDEEEGDIIDQLLRDSSALPITRKNSHERLYSSGRRRSSTLDERSLKTRSSMLERPFPQIIEDFPMTLPEMPKTNVKRESTISERSELLHMGTTSKEERKESNEKGISLSERVALRRANILRGSEEPDFIAEFLQSEPLYSTRRNASRTKT</sequence>